<dbReference type="AlphaFoldDB" id="A0A0F8XDM0"/>
<accession>A0A0F8XDM0</accession>
<proteinExistence type="predicted"/>
<evidence type="ECO:0000313" key="1">
    <source>
        <dbReference type="EMBL" id="KKK66918.1"/>
    </source>
</evidence>
<dbReference type="EMBL" id="LAZR01059852">
    <property type="protein sequence ID" value="KKK66918.1"/>
    <property type="molecule type" value="Genomic_DNA"/>
</dbReference>
<name>A0A0F8XDM0_9ZZZZ</name>
<sequence length="51" mass="5986">MMPEHNWTWQDYYVKEEGLHCTDIWKCLRCGKTVRMTGNREPVPGKCKGTA</sequence>
<organism evidence="1">
    <name type="scientific">marine sediment metagenome</name>
    <dbReference type="NCBI Taxonomy" id="412755"/>
    <lineage>
        <taxon>unclassified sequences</taxon>
        <taxon>metagenomes</taxon>
        <taxon>ecological metagenomes</taxon>
    </lineage>
</organism>
<comment type="caution">
    <text evidence="1">The sequence shown here is derived from an EMBL/GenBank/DDBJ whole genome shotgun (WGS) entry which is preliminary data.</text>
</comment>
<protein>
    <submittedName>
        <fullName evidence="1">Uncharacterized protein</fullName>
    </submittedName>
</protein>
<gene>
    <name evidence="1" type="ORF">LCGC14_2959280</name>
</gene>
<reference evidence="1" key="1">
    <citation type="journal article" date="2015" name="Nature">
        <title>Complex archaea that bridge the gap between prokaryotes and eukaryotes.</title>
        <authorList>
            <person name="Spang A."/>
            <person name="Saw J.H."/>
            <person name="Jorgensen S.L."/>
            <person name="Zaremba-Niedzwiedzka K."/>
            <person name="Martijn J."/>
            <person name="Lind A.E."/>
            <person name="van Eijk R."/>
            <person name="Schleper C."/>
            <person name="Guy L."/>
            <person name="Ettema T.J."/>
        </authorList>
    </citation>
    <scope>NUCLEOTIDE SEQUENCE</scope>
</reference>